<name>T1A535_9ZZZZ</name>
<proteinExistence type="predicted"/>
<gene>
    <name evidence="1" type="ORF">B2A_12312</name>
</gene>
<protein>
    <submittedName>
        <fullName evidence="1">Insulinase family protein</fullName>
    </submittedName>
</protein>
<dbReference type="AlphaFoldDB" id="T1A535"/>
<sequence length="94" mass="10610">MVRDIEQMQQQPISALELKRAQGMLIRRIPLGESSINAIGGALLYYAQHDLPLDQARIAARQYLHVTAPEIRTAFAKYIRPKDFVEVVKGPAPR</sequence>
<dbReference type="GO" id="GO:0046872">
    <property type="term" value="F:metal ion binding"/>
    <property type="evidence" value="ECO:0007669"/>
    <property type="project" value="InterPro"/>
</dbReference>
<dbReference type="EMBL" id="AUZZ01008880">
    <property type="protein sequence ID" value="EQD35989.1"/>
    <property type="molecule type" value="Genomic_DNA"/>
</dbReference>
<dbReference type="Gene3D" id="3.30.830.10">
    <property type="entry name" value="Metalloenzyme, LuxS/M16 peptidase-like"/>
    <property type="match status" value="1"/>
</dbReference>
<accession>T1A535</accession>
<dbReference type="SUPFAM" id="SSF63411">
    <property type="entry name" value="LuxS/MPP-like metallohydrolase"/>
    <property type="match status" value="1"/>
</dbReference>
<evidence type="ECO:0000313" key="1">
    <source>
        <dbReference type="EMBL" id="EQD35989.1"/>
    </source>
</evidence>
<organism evidence="1">
    <name type="scientific">mine drainage metagenome</name>
    <dbReference type="NCBI Taxonomy" id="410659"/>
    <lineage>
        <taxon>unclassified sequences</taxon>
        <taxon>metagenomes</taxon>
        <taxon>ecological metagenomes</taxon>
    </lineage>
</organism>
<reference evidence="1" key="1">
    <citation type="submission" date="2013-08" db="EMBL/GenBank/DDBJ databases">
        <authorList>
            <person name="Mendez C."/>
            <person name="Richter M."/>
            <person name="Ferrer M."/>
            <person name="Sanchez J."/>
        </authorList>
    </citation>
    <scope>NUCLEOTIDE SEQUENCE</scope>
</reference>
<dbReference type="InterPro" id="IPR011249">
    <property type="entry name" value="Metalloenz_LuxS/M16"/>
</dbReference>
<reference evidence="1" key="2">
    <citation type="journal article" date="2014" name="ISME J.">
        <title>Microbial stratification in low pH oxic and suboxic macroscopic growths along an acid mine drainage.</title>
        <authorList>
            <person name="Mendez-Garcia C."/>
            <person name="Mesa V."/>
            <person name="Sprenger R.R."/>
            <person name="Richter M."/>
            <person name="Diez M.S."/>
            <person name="Solano J."/>
            <person name="Bargiela R."/>
            <person name="Golyshina O.V."/>
            <person name="Manteca A."/>
            <person name="Ramos J.L."/>
            <person name="Gallego J.R."/>
            <person name="Llorente I."/>
            <person name="Martins Dos Santos V.A."/>
            <person name="Jensen O.N."/>
            <person name="Pelaez A.I."/>
            <person name="Sanchez J."/>
            <person name="Ferrer M."/>
        </authorList>
    </citation>
    <scope>NUCLEOTIDE SEQUENCE</scope>
</reference>
<comment type="caution">
    <text evidence="1">The sequence shown here is derived from an EMBL/GenBank/DDBJ whole genome shotgun (WGS) entry which is preliminary data.</text>
</comment>